<comment type="caution">
    <text evidence="2">The sequence shown here is derived from an EMBL/GenBank/DDBJ whole genome shotgun (WGS) entry which is preliminary data.</text>
</comment>
<gene>
    <name evidence="2" type="ORF">FLL45_19785</name>
</gene>
<dbReference type="RefSeq" id="WP_142943797.1">
    <property type="nucleotide sequence ID" value="NZ_VIKR01000006.1"/>
</dbReference>
<dbReference type="AlphaFoldDB" id="A0A545T2G9"/>
<sequence length="511" mass="59009">MKTLVFTTRKMEQTKFSDATFCNNIDELPLLYDYDLFLFEVGSHKAPSSEVIQELDSAVSAGLKVVLFLSRESNANELINLLGLKFEMTRISGEEFSYSQGVDASPFLEYFKQYDYIFRKTPGWQSIAYSKKAEKMISGIKKVKAGSYSVFPLAIELNSGLLELIKKSLKIDGDKSTYSFKSAVMALVIPIVFVFFASFVVKVLRLDQIKKNNQISNGDWLNAREVGVRFYDVKSHTVAGLLRGRLSVDESNKLSLNYSAGTRKLNILQELGNREEFKTTIYESARYSPEETAEWLYFYSFRLLNEGRVHLARDAAIKAYAIHLKHQLSDQLGQKVIHLYELLKYNFLASKENINWSFMIERKSFRFFRLNFDSSLRDNASYHMTALMFPLCREPCSKNETKSRWLSFIDNFENSEKIDEAHYNVIIQEIFTGKLEEAFNRIIKFKAAYPDSYLVDDSLQILKRLSIEVAPDICIKADKMLYDVVNKNDKSFVRSEAEIIEEQKFCKEGWS</sequence>
<keyword evidence="3" id="KW-1185">Reference proteome</keyword>
<evidence type="ECO:0000313" key="3">
    <source>
        <dbReference type="Proteomes" id="UP000317839"/>
    </source>
</evidence>
<protein>
    <submittedName>
        <fullName evidence="2">Uncharacterized protein</fullName>
    </submittedName>
</protein>
<keyword evidence="1" id="KW-0812">Transmembrane</keyword>
<proteinExistence type="predicted"/>
<dbReference type="Proteomes" id="UP000317839">
    <property type="component" value="Unassembled WGS sequence"/>
</dbReference>
<name>A0A545T2G9_9GAMM</name>
<organism evidence="2 3">
    <name type="scientific">Aliikangiella marina</name>
    <dbReference type="NCBI Taxonomy" id="1712262"/>
    <lineage>
        <taxon>Bacteria</taxon>
        <taxon>Pseudomonadati</taxon>
        <taxon>Pseudomonadota</taxon>
        <taxon>Gammaproteobacteria</taxon>
        <taxon>Oceanospirillales</taxon>
        <taxon>Pleioneaceae</taxon>
        <taxon>Aliikangiella</taxon>
    </lineage>
</organism>
<keyword evidence="1" id="KW-0472">Membrane</keyword>
<keyword evidence="1" id="KW-1133">Transmembrane helix</keyword>
<dbReference type="EMBL" id="VIKR01000006">
    <property type="protein sequence ID" value="TQV71399.1"/>
    <property type="molecule type" value="Genomic_DNA"/>
</dbReference>
<feature type="transmembrane region" description="Helical" evidence="1">
    <location>
        <begin position="182"/>
        <end position="204"/>
    </location>
</feature>
<evidence type="ECO:0000256" key="1">
    <source>
        <dbReference type="SAM" id="Phobius"/>
    </source>
</evidence>
<evidence type="ECO:0000313" key="2">
    <source>
        <dbReference type="EMBL" id="TQV71399.1"/>
    </source>
</evidence>
<reference evidence="2 3" key="1">
    <citation type="submission" date="2019-06" db="EMBL/GenBank/DDBJ databases">
        <title>Draft genome of Aliikangiella marina GYP-15.</title>
        <authorList>
            <person name="Wang G."/>
        </authorList>
    </citation>
    <scope>NUCLEOTIDE SEQUENCE [LARGE SCALE GENOMIC DNA]</scope>
    <source>
        <strain evidence="2 3">GYP-15</strain>
    </source>
</reference>
<accession>A0A545T2G9</accession>